<keyword evidence="3" id="KW-0269">Exonuclease</keyword>
<dbReference type="EMBL" id="OCZC01000058">
    <property type="protein sequence ID" value="SOO23926.1"/>
    <property type="molecule type" value="Genomic_DNA"/>
</dbReference>
<comment type="caution">
    <text evidence="3">The sequence shown here is derived from an EMBL/GenBank/DDBJ whole genome shotgun (WGS) entry which is preliminary data.</text>
</comment>
<dbReference type="InterPro" id="IPR011335">
    <property type="entry name" value="Restrct_endonuc-II-like"/>
</dbReference>
<evidence type="ECO:0000256" key="1">
    <source>
        <dbReference type="SAM" id="Coils"/>
    </source>
</evidence>
<dbReference type="InterPro" id="IPR019080">
    <property type="entry name" value="YqaJ_viral_recombinase"/>
</dbReference>
<dbReference type="PANTHER" id="PTHR46609">
    <property type="entry name" value="EXONUCLEASE, PHAGE-TYPE/RECB, C-TERMINAL DOMAIN-CONTAINING PROTEIN"/>
    <property type="match status" value="1"/>
</dbReference>
<evidence type="ECO:0000313" key="4">
    <source>
        <dbReference type="Proteomes" id="UP000234345"/>
    </source>
</evidence>
<dbReference type="AlphaFoldDB" id="A0A7Z7NHR9"/>
<name>A0A7Z7NHR9_XANCH</name>
<dbReference type="Gene3D" id="3.90.320.10">
    <property type="match status" value="1"/>
</dbReference>
<dbReference type="InterPro" id="IPR051703">
    <property type="entry name" value="NF-kappa-B_Signaling_Reg"/>
</dbReference>
<keyword evidence="3" id="KW-0378">Hydrolase</keyword>
<sequence length="207" mass="23716">MPTYHFDIEQGTPEWNAIRAGKWSASRAGTIMGGLDTKGLADLVMDVAWGRVYGPIEHASYKSAAMERGNNLEPETRERYAFQTDHVVEQCGFVEHSTILHVGWSPDGLVGRKRGIEAKNPLHKAYMEVCDRMKIPAEYRWQVKWGMWVGELEAMDFLCDHPLAQLIILPCELTESEKQQMAERVEVLEKRVAEWVEKLMNRKREAA</sequence>
<evidence type="ECO:0000313" key="3">
    <source>
        <dbReference type="EMBL" id="SOO23926.1"/>
    </source>
</evidence>
<feature type="domain" description="YqaJ viral recombinase" evidence="2">
    <location>
        <begin position="14"/>
        <end position="151"/>
    </location>
</feature>
<dbReference type="InterPro" id="IPR011604">
    <property type="entry name" value="PDDEXK-like_dom_sf"/>
</dbReference>
<gene>
    <name evidence="3" type="ORF">XFF6991_310096</name>
</gene>
<protein>
    <submittedName>
        <fullName evidence="3">Putative Exonuclease, phage-type</fullName>
    </submittedName>
</protein>
<organism evidence="3 4">
    <name type="scientific">Xanthomonas campestris pv. phaseoli</name>
    <dbReference type="NCBI Taxonomy" id="317013"/>
    <lineage>
        <taxon>Bacteria</taxon>
        <taxon>Pseudomonadati</taxon>
        <taxon>Pseudomonadota</taxon>
        <taxon>Gammaproteobacteria</taxon>
        <taxon>Lysobacterales</taxon>
        <taxon>Lysobacteraceae</taxon>
        <taxon>Xanthomonas</taxon>
    </lineage>
</organism>
<feature type="coiled-coil region" evidence="1">
    <location>
        <begin position="171"/>
        <end position="205"/>
    </location>
</feature>
<proteinExistence type="predicted"/>
<dbReference type="PANTHER" id="PTHR46609:SF6">
    <property type="entry name" value="EXONUCLEASE, PHAGE-TYPE_RECB, C-TERMINAL DOMAIN-CONTAINING PROTEIN-RELATED"/>
    <property type="match status" value="1"/>
</dbReference>
<dbReference type="Proteomes" id="UP000234345">
    <property type="component" value="Unassembled WGS sequence"/>
</dbReference>
<accession>A0A7Z7NHR9</accession>
<keyword evidence="1" id="KW-0175">Coiled coil</keyword>
<dbReference type="SUPFAM" id="SSF52980">
    <property type="entry name" value="Restriction endonuclease-like"/>
    <property type="match status" value="1"/>
</dbReference>
<keyword evidence="3" id="KW-0540">Nuclease</keyword>
<reference evidence="3 4" key="1">
    <citation type="submission" date="2017-10" db="EMBL/GenBank/DDBJ databases">
        <authorList>
            <person name="Regsiter A."/>
            <person name="William W."/>
        </authorList>
    </citation>
    <scope>NUCLEOTIDE SEQUENCE [LARGE SCALE GENOMIC DNA]</scope>
    <source>
        <strain evidence="3 4">CFBP6991</strain>
    </source>
</reference>
<dbReference type="GO" id="GO:0004527">
    <property type="term" value="F:exonuclease activity"/>
    <property type="evidence" value="ECO:0007669"/>
    <property type="project" value="UniProtKB-KW"/>
</dbReference>
<dbReference type="Pfam" id="PF09588">
    <property type="entry name" value="YqaJ"/>
    <property type="match status" value="1"/>
</dbReference>
<evidence type="ECO:0000259" key="2">
    <source>
        <dbReference type="Pfam" id="PF09588"/>
    </source>
</evidence>